<organism evidence="1 2">
    <name type="scientific">Candidatus Neomicrothrix parvicella RN1</name>
    <dbReference type="NCBI Taxonomy" id="1229780"/>
    <lineage>
        <taxon>Bacteria</taxon>
        <taxon>Bacillati</taxon>
        <taxon>Actinomycetota</taxon>
        <taxon>Acidimicrobiia</taxon>
        <taxon>Acidimicrobiales</taxon>
        <taxon>Microthrixaceae</taxon>
        <taxon>Candidatus Neomicrothrix</taxon>
    </lineage>
</organism>
<proteinExistence type="predicted"/>
<dbReference type="EMBL" id="CANL01000001">
    <property type="protein sequence ID" value="CCM62113.1"/>
    <property type="molecule type" value="Genomic_DNA"/>
</dbReference>
<reference evidence="1 2" key="1">
    <citation type="journal article" date="2013" name="ISME J.">
        <title>Metabolic model for the filamentous 'Candidatus Microthrix parvicella' based on genomic and metagenomic analyses.</title>
        <authorList>
            <person name="Jon McIlroy S."/>
            <person name="Kristiansen R."/>
            <person name="Albertsen M."/>
            <person name="Michael Karst S."/>
            <person name="Rossetti S."/>
            <person name="Lund Nielsen J."/>
            <person name="Tandoi V."/>
            <person name="James Seviour R."/>
            <person name="Nielsen P.H."/>
        </authorList>
    </citation>
    <scope>NUCLEOTIDE SEQUENCE [LARGE SCALE GENOMIC DNA]</scope>
    <source>
        <strain evidence="1 2">RN1</strain>
    </source>
</reference>
<comment type="caution">
    <text evidence="1">The sequence shown here is derived from an EMBL/GenBank/DDBJ whole genome shotgun (WGS) entry which is preliminary data.</text>
</comment>
<accession>R4YW42</accession>
<dbReference type="Proteomes" id="UP000018291">
    <property type="component" value="Unassembled WGS sequence"/>
</dbReference>
<evidence type="ECO:0000313" key="1">
    <source>
        <dbReference type="EMBL" id="CCM62113.1"/>
    </source>
</evidence>
<dbReference type="AlphaFoldDB" id="R4YW42"/>
<dbReference type="STRING" id="1229780.BN381_10344"/>
<dbReference type="HOGENOM" id="CLU_2092353_0_0_11"/>
<sequence length="116" mass="12646">MQVSLRRLRAQPDLRDSERFDRALDLFVRQSTIDHEVAALALFPYEVDPVLNMGDAPGDPHDELPHDGEVPEEILRWPPSVGVGRFGRLWDRGRSGADLVSGLGGRQGAAGGGAHP</sequence>
<name>R4YW42_9ACTN</name>
<protein>
    <submittedName>
        <fullName evidence="1">Uncharacterized protein</fullName>
    </submittedName>
</protein>
<evidence type="ECO:0000313" key="2">
    <source>
        <dbReference type="Proteomes" id="UP000018291"/>
    </source>
</evidence>
<keyword evidence="2" id="KW-1185">Reference proteome</keyword>
<gene>
    <name evidence="1" type="ORF">BN381_10344</name>
</gene>